<feature type="signal peptide" evidence="2">
    <location>
        <begin position="1"/>
        <end position="21"/>
    </location>
</feature>
<dbReference type="STRING" id="1196081.A0A364KR10"/>
<dbReference type="CDD" id="cd03457">
    <property type="entry name" value="intradiol_dioxygenase_like"/>
    <property type="match status" value="1"/>
</dbReference>
<dbReference type="GeneID" id="63791215"/>
<evidence type="ECO:0000256" key="1">
    <source>
        <dbReference type="SAM" id="MobiDB-lite"/>
    </source>
</evidence>
<proteinExistence type="predicted"/>
<keyword evidence="5" id="KW-1185">Reference proteome</keyword>
<feature type="chain" id="PRO_5016858086" description="Intradiol ring-cleavage dioxygenases domain-containing protein" evidence="2">
    <location>
        <begin position="22"/>
        <end position="361"/>
    </location>
</feature>
<reference evidence="4 5" key="1">
    <citation type="journal article" date="2017" name="Biotechnol. Biofuels">
        <title>Differential beta-glucosidase expression as a function of carbon source availability in Talaromyces amestolkiae: a genomic and proteomic approach.</title>
        <authorList>
            <person name="de Eugenio L.I."/>
            <person name="Mendez-Liter J.A."/>
            <person name="Nieto-Dominguez M."/>
            <person name="Alonso L."/>
            <person name="Gil-Munoz J."/>
            <person name="Barriuso J."/>
            <person name="Prieto A."/>
            <person name="Martinez M.J."/>
        </authorList>
    </citation>
    <scope>NUCLEOTIDE SEQUENCE [LARGE SCALE GENOMIC DNA]</scope>
    <source>
        <strain evidence="4 5">CIB</strain>
    </source>
</reference>
<evidence type="ECO:0000259" key="3">
    <source>
        <dbReference type="Pfam" id="PF00775"/>
    </source>
</evidence>
<organism evidence="4 5">
    <name type="scientific">Talaromyces amestolkiae</name>
    <dbReference type="NCBI Taxonomy" id="1196081"/>
    <lineage>
        <taxon>Eukaryota</taxon>
        <taxon>Fungi</taxon>
        <taxon>Dikarya</taxon>
        <taxon>Ascomycota</taxon>
        <taxon>Pezizomycotina</taxon>
        <taxon>Eurotiomycetes</taxon>
        <taxon>Eurotiomycetidae</taxon>
        <taxon>Eurotiales</taxon>
        <taxon>Trichocomaceae</taxon>
        <taxon>Talaromyces</taxon>
        <taxon>Talaromyces sect. Talaromyces</taxon>
    </lineage>
</organism>
<dbReference type="InterPro" id="IPR000627">
    <property type="entry name" value="Intradiol_dOase_C"/>
</dbReference>
<gene>
    <name evidence="4" type="ORF">BHQ10_001998</name>
</gene>
<dbReference type="GO" id="GO:0016702">
    <property type="term" value="F:oxidoreductase activity, acting on single donors with incorporation of molecular oxygen, incorporation of two atoms of oxygen"/>
    <property type="evidence" value="ECO:0007669"/>
    <property type="project" value="InterPro"/>
</dbReference>
<feature type="compositionally biased region" description="Low complexity" evidence="1">
    <location>
        <begin position="343"/>
        <end position="352"/>
    </location>
</feature>
<dbReference type="SUPFAM" id="SSF49482">
    <property type="entry name" value="Aromatic compound dioxygenase"/>
    <property type="match status" value="1"/>
</dbReference>
<keyword evidence="2" id="KW-0732">Signal</keyword>
<dbReference type="OrthoDB" id="121380at2759"/>
<evidence type="ECO:0000256" key="2">
    <source>
        <dbReference type="SAM" id="SignalP"/>
    </source>
</evidence>
<dbReference type="Pfam" id="PF00775">
    <property type="entry name" value="Dioxygenase_C"/>
    <property type="match status" value="1"/>
</dbReference>
<dbReference type="PANTHER" id="PTHR34315">
    <property type="match status" value="1"/>
</dbReference>
<dbReference type="InterPro" id="IPR015889">
    <property type="entry name" value="Intradiol_dOase_core"/>
</dbReference>
<name>A0A364KR10_TALAM</name>
<accession>A0A364KR10</accession>
<evidence type="ECO:0000313" key="4">
    <source>
        <dbReference type="EMBL" id="RAO65986.1"/>
    </source>
</evidence>
<dbReference type="EMBL" id="MIKG01000002">
    <property type="protein sequence ID" value="RAO65986.1"/>
    <property type="molecule type" value="Genomic_DNA"/>
</dbReference>
<evidence type="ECO:0000313" key="5">
    <source>
        <dbReference type="Proteomes" id="UP000249363"/>
    </source>
</evidence>
<feature type="domain" description="Intradiol ring-cleavage dioxygenases" evidence="3">
    <location>
        <begin position="135"/>
        <end position="227"/>
    </location>
</feature>
<dbReference type="AlphaFoldDB" id="A0A364KR10"/>
<feature type="region of interest" description="Disordered" evidence="1">
    <location>
        <begin position="332"/>
        <end position="361"/>
    </location>
</feature>
<dbReference type="RefSeq" id="XP_040730503.1">
    <property type="nucleotide sequence ID" value="XM_040874094.1"/>
</dbReference>
<dbReference type="GO" id="GO:0008199">
    <property type="term" value="F:ferric iron binding"/>
    <property type="evidence" value="ECO:0007669"/>
    <property type="project" value="InterPro"/>
</dbReference>
<comment type="caution">
    <text evidence="4">The sequence shown here is derived from an EMBL/GenBank/DDBJ whole genome shotgun (WGS) entry which is preliminary data.</text>
</comment>
<dbReference type="Proteomes" id="UP000249363">
    <property type="component" value="Unassembled WGS sequence"/>
</dbReference>
<dbReference type="Gene3D" id="2.60.130.10">
    <property type="entry name" value="Aromatic compound dioxygenase"/>
    <property type="match status" value="1"/>
</dbReference>
<dbReference type="PANTHER" id="PTHR34315:SF1">
    <property type="entry name" value="INTRADIOL RING-CLEAVAGE DIOXYGENASES DOMAIN-CONTAINING PROTEIN-RELATED"/>
    <property type="match status" value="1"/>
</dbReference>
<sequence length="361" mass="38811">MVQLLKTTASILLGIAVLSRAHPGHDVKVEAAERAAALKGKRGLSGCTDNLKARGFEARNIARRELAVSKLRHKLAAKRQVQLDTRDLSSLNTSHFSSLDVDFDTDPEVIFTSNATCILGPDVTQGPYYITGEYIRENVIEDQAGVPLYLDIQIVDSSTCEPVPQSYIDIWHCNSTGVYSGVVANGNGNSADATNINNTFLRGIQQSDDDGVVKFETLFPGHYTGRATHIHVLSHTVNETERLSNDTISGLYTAQASHVGQIFFDQSLISEVENQSPYNENTQTLTENADDSILLQEADDIDPFVQYVYVNGADVTDGIFAWISLAIDSSEDSSVTPAGYLTSSGGVANPNSGAGGPGGPQ</sequence>
<protein>
    <recommendedName>
        <fullName evidence="3">Intradiol ring-cleavage dioxygenases domain-containing protein</fullName>
    </recommendedName>
</protein>